<dbReference type="Pfam" id="PF08665">
    <property type="entry name" value="PglZ"/>
    <property type="match status" value="1"/>
</dbReference>
<evidence type="ECO:0000313" key="2">
    <source>
        <dbReference type="Proteomes" id="UP000612329"/>
    </source>
</evidence>
<dbReference type="RefSeq" id="WP_188650287.1">
    <property type="nucleotide sequence ID" value="NZ_BMNR01000002.1"/>
</dbReference>
<protein>
    <recommendedName>
        <fullName evidence="3">PglZ domain-containing protein</fullName>
    </recommendedName>
</protein>
<reference evidence="1" key="1">
    <citation type="journal article" date="2014" name="Int. J. Syst. Evol. Microbiol.">
        <title>Complete genome sequence of Corynebacterium casei LMG S-19264T (=DSM 44701T), isolated from a smear-ripened cheese.</title>
        <authorList>
            <consortium name="US DOE Joint Genome Institute (JGI-PGF)"/>
            <person name="Walter F."/>
            <person name="Albersmeier A."/>
            <person name="Kalinowski J."/>
            <person name="Ruckert C."/>
        </authorList>
    </citation>
    <scope>NUCLEOTIDE SEQUENCE</scope>
    <source>
        <strain evidence="1">JCM 12862</strain>
    </source>
</reference>
<gene>
    <name evidence="1" type="ORF">GCM10007962_07950</name>
</gene>
<proteinExistence type="predicted"/>
<evidence type="ECO:0008006" key="3">
    <source>
        <dbReference type="Google" id="ProtNLM"/>
    </source>
</evidence>
<comment type="caution">
    <text evidence="1">The sequence shown here is derived from an EMBL/GenBank/DDBJ whole genome shotgun (WGS) entry which is preliminary data.</text>
</comment>
<dbReference type="Proteomes" id="UP000612329">
    <property type="component" value="Unassembled WGS sequence"/>
</dbReference>
<name>A0A8J3BEK6_9FLAO</name>
<sequence>MGWQQRIATALSFTEKSPKIISDTIGVLSSQVFKDYLSKKSIEVIYSDKSSEMLLSANNNEQITYITTKPSIPQFLKPYFEHKSFEYSNLPLNGDVSVLKGLDSDTIVSICNYVFSHNPHIVLSQSNIKEILVNAKNDDSLKVLYEIKTSVKELLATEKTIPNVINMAENWGKLIYQSYIQNDEAFLEDITSIDEVSKELIDTKTFEQVAFASTASKPLSIDKIIPYIKNKKESKAALLCFDCMGIAEWQLLKEYLKDLNLNFAEQYLFTLLPSVTSICRTAIFHGSSNVYEVKNPGRKDESKAFAEFFKGNQTKYFVEEDVINDDTLLGYDMVSILFNFFDDLCHSTLFPANENTKTIYFNNCKQYLEKSNVKQAIKTLLENDFAIYFCSDHGSVIAKGNGEKLQKYLIDDFAKRAVIIPEEASELTEFEKIDIPFVKNKKIVLPKGRTMFTQKDKIEINHGGISLEEIVVPFITVKK</sequence>
<dbReference type="EMBL" id="BMNR01000002">
    <property type="protein sequence ID" value="GGK16022.1"/>
    <property type="molecule type" value="Genomic_DNA"/>
</dbReference>
<reference evidence="1" key="2">
    <citation type="submission" date="2020-09" db="EMBL/GenBank/DDBJ databases">
        <authorList>
            <person name="Sun Q."/>
            <person name="Ohkuma M."/>
        </authorList>
    </citation>
    <scope>NUCLEOTIDE SEQUENCE</scope>
    <source>
        <strain evidence="1">JCM 12862</strain>
    </source>
</reference>
<evidence type="ECO:0000313" key="1">
    <source>
        <dbReference type="EMBL" id="GGK16022.1"/>
    </source>
</evidence>
<dbReference type="AlphaFoldDB" id="A0A8J3BEK6"/>
<accession>A0A8J3BEK6</accession>
<organism evidence="1 2">
    <name type="scientific">Yeosuana aromativorans</name>
    <dbReference type="NCBI Taxonomy" id="288019"/>
    <lineage>
        <taxon>Bacteria</taxon>
        <taxon>Pseudomonadati</taxon>
        <taxon>Bacteroidota</taxon>
        <taxon>Flavobacteriia</taxon>
        <taxon>Flavobacteriales</taxon>
        <taxon>Flavobacteriaceae</taxon>
        <taxon>Yeosuana</taxon>
    </lineage>
</organism>
<keyword evidence="2" id="KW-1185">Reference proteome</keyword>